<sequence length="1115" mass="123816">MLISEKARQENSRRARQPSFITRDARGRYGAMYQVPVGNLENIRKTRRKVKHILSDFGLEDCQNFLEELQQEKEKNSDEDSDQDDQAFEETDWVDFSEPFVSKRKKKWPYRTRLLCCTLCKFSTRNWYSYKSHLQRNHEYERNLCSLAPCQICPFVAHPRVLKKHHLFFHGSPAVDQEAASLNSTAKKIERFKCRKCRYVDSNLFSMKKHVLLIHLEKLLHHFSGRRPDALFPHSASKPYCKVCKMSIDNTEHMLHHILASPAHQWACAQIRTWIMENTQYTKPLNQQTLVSKNKLPPGYSSEQLAGNPLTVQQPNGSTAFSVMQGVAPNSSTFVCAPGPNQNLLPPQASALVQLASAEAKGLLQPGAAVTLQSALQQGAISANVGQTMVRLPSGSSLHGAPLNIGVPGQQQTQQVFLPPGVQVSIPGMHQPFMVAQRLPLNQSAHQGSVLQSSPQGTMLTSQSLLSHLVPTGNKVNGMPTYTFASSVSMPSQAGNVQLIGRGPLPTSQNAVSSPQPVKPAGNPALNSKAKKWITCPICNELLPSNVYESHQQAAHKAPSKTARQQGLAARAPFLRKMPDKTVKCLTCKILLSEKGLFEHLLHGLNCLYCPGMFYSIQQLVEHTNTQHSPTQKSNCDFMRREYRLYTDDSGNLLFPYFDINTTAPKELMGEAELKLALVTNSLDLIFLKMQPGGKQEVCRNPSKTSRTDCPFCEEKCVTVENYHNHLSTKHCIAPTVHAILKTAAFKCIYCNGVYTGKTTQKAIIIHLQRCRRAPKTLKDAERLQSVPTNGQQQQLVMARNQMIQGSGLYSGPHVPASAPASVPTTDPKPSETHAELQSKLRLEAAFKEAMEANKKEREARAVFRKQQDREKRGQAALAQTSVQAYAHTLAQAGVRTTAQGATRISAQATAQTSAQAGVLTFAQAGARTFVQAGALTFAQAGARNFAQAGGQTFAQAGARTFAPTIKLALDPSGMEKRPPEERKDFLTTYFHVNPYPTKTESEELSKRLWLSRTEVSTLFGIRRLKCMKTIQRNNPTILMGFNMSELKKLKHNLLIPDVEPVETEKVAEQEAEDPEQTNSPEKKTEMAVPEEKPLELESMDVPETEPLDPEPVAV</sequence>
<evidence type="ECO:0000313" key="1">
    <source>
        <dbReference type="EMBL" id="KAJ7991381.1"/>
    </source>
</evidence>
<comment type="caution">
    <text evidence="1">The sequence shown here is derived from an EMBL/GenBank/DDBJ whole genome shotgun (WGS) entry which is preliminary data.</text>
</comment>
<gene>
    <name evidence="1" type="ORF">DPEC_G00283220</name>
</gene>
<reference evidence="1" key="1">
    <citation type="submission" date="2021-05" db="EMBL/GenBank/DDBJ databases">
        <authorList>
            <person name="Pan Q."/>
            <person name="Jouanno E."/>
            <person name="Zahm M."/>
            <person name="Klopp C."/>
            <person name="Cabau C."/>
            <person name="Louis A."/>
            <person name="Berthelot C."/>
            <person name="Parey E."/>
            <person name="Roest Crollius H."/>
            <person name="Montfort J."/>
            <person name="Robinson-Rechavi M."/>
            <person name="Bouchez O."/>
            <person name="Lampietro C."/>
            <person name="Lopez Roques C."/>
            <person name="Donnadieu C."/>
            <person name="Postlethwait J."/>
            <person name="Bobe J."/>
            <person name="Dillon D."/>
            <person name="Chandos A."/>
            <person name="von Hippel F."/>
            <person name="Guiguen Y."/>
        </authorList>
    </citation>
    <scope>NUCLEOTIDE SEQUENCE</scope>
    <source>
        <strain evidence="1">YG-Jan2019</strain>
    </source>
</reference>
<proteinExistence type="predicted"/>
<evidence type="ECO:0000313" key="2">
    <source>
        <dbReference type="Proteomes" id="UP001157502"/>
    </source>
</evidence>
<keyword evidence="2" id="KW-1185">Reference proteome</keyword>
<protein>
    <submittedName>
        <fullName evidence="1">Uncharacterized protein</fullName>
    </submittedName>
</protein>
<dbReference type="EMBL" id="CM055753">
    <property type="protein sequence ID" value="KAJ7991381.1"/>
    <property type="molecule type" value="Genomic_DNA"/>
</dbReference>
<dbReference type="Proteomes" id="UP001157502">
    <property type="component" value="Chromosome 26"/>
</dbReference>
<organism evidence="1 2">
    <name type="scientific">Dallia pectoralis</name>
    <name type="common">Alaska blackfish</name>
    <dbReference type="NCBI Taxonomy" id="75939"/>
    <lineage>
        <taxon>Eukaryota</taxon>
        <taxon>Metazoa</taxon>
        <taxon>Chordata</taxon>
        <taxon>Craniata</taxon>
        <taxon>Vertebrata</taxon>
        <taxon>Euteleostomi</taxon>
        <taxon>Actinopterygii</taxon>
        <taxon>Neopterygii</taxon>
        <taxon>Teleostei</taxon>
        <taxon>Protacanthopterygii</taxon>
        <taxon>Esociformes</taxon>
        <taxon>Umbridae</taxon>
        <taxon>Dallia</taxon>
    </lineage>
</organism>
<name>A0ACC2FJ58_DALPE</name>
<accession>A0ACC2FJ58</accession>